<dbReference type="RefSeq" id="WP_283714204.1">
    <property type="nucleotide sequence ID" value="NZ_JASJND010000001.1"/>
</dbReference>
<comment type="caution">
    <text evidence="2">The sequence shown here is derived from an EMBL/GenBank/DDBJ whole genome shotgun (WGS) entry which is preliminary data.</text>
</comment>
<organism evidence="2 3">
    <name type="scientific">Microbacterium dauci</name>
    <dbReference type="NCBI Taxonomy" id="3048008"/>
    <lineage>
        <taxon>Bacteria</taxon>
        <taxon>Bacillati</taxon>
        <taxon>Actinomycetota</taxon>
        <taxon>Actinomycetes</taxon>
        <taxon>Micrococcales</taxon>
        <taxon>Microbacteriaceae</taxon>
        <taxon>Microbacterium</taxon>
    </lineage>
</organism>
<dbReference type="Gene3D" id="3.40.960.10">
    <property type="entry name" value="VSR Endonuclease"/>
    <property type="match status" value="1"/>
</dbReference>
<gene>
    <name evidence="2" type="ORF">QNI14_00370</name>
</gene>
<dbReference type="Proteomes" id="UP001321481">
    <property type="component" value="Unassembled WGS sequence"/>
</dbReference>
<evidence type="ECO:0000313" key="2">
    <source>
        <dbReference type="EMBL" id="MDJ1112898.1"/>
    </source>
</evidence>
<dbReference type="InterPro" id="IPR007569">
    <property type="entry name" value="DUF559"/>
</dbReference>
<evidence type="ECO:0000259" key="1">
    <source>
        <dbReference type="Pfam" id="PF04480"/>
    </source>
</evidence>
<sequence>MGCTFATQVVIPGVGRVDFVVDGWLIIECDSKAHHEGWDQQRRDRRRDIAAAKLGYVTIRPIAEDIMYMRDAVRSDIAEILAARAISPENRAH</sequence>
<evidence type="ECO:0000313" key="3">
    <source>
        <dbReference type="Proteomes" id="UP001321481"/>
    </source>
</evidence>
<name>A0ABT6Z9Q6_9MICO</name>
<proteinExistence type="predicted"/>
<feature type="domain" description="DUF559" evidence="1">
    <location>
        <begin position="3"/>
        <end position="81"/>
    </location>
</feature>
<dbReference type="EMBL" id="JASJND010000001">
    <property type="protein sequence ID" value="MDJ1112898.1"/>
    <property type="molecule type" value="Genomic_DNA"/>
</dbReference>
<dbReference type="Pfam" id="PF04480">
    <property type="entry name" value="DUF559"/>
    <property type="match status" value="1"/>
</dbReference>
<accession>A0ABT6Z9Q6</accession>
<keyword evidence="3" id="KW-1185">Reference proteome</keyword>
<protein>
    <submittedName>
        <fullName evidence="2">DUF559 domain-containing protein</fullName>
    </submittedName>
</protein>
<reference evidence="2 3" key="1">
    <citation type="submission" date="2023-05" db="EMBL/GenBank/DDBJ databases">
        <title>Microbacterium dauci sp.nov., Isolated from Carrot Rhizosphere Soil.</title>
        <authorList>
            <person name="Xiao Z."/>
            <person name="Zheng J."/>
        </authorList>
    </citation>
    <scope>NUCLEOTIDE SEQUENCE [LARGE SCALE GENOMIC DNA]</scope>
    <source>
        <strain evidence="2 3">LX3-4</strain>
    </source>
</reference>